<dbReference type="RefSeq" id="WP_064280136.1">
    <property type="nucleotide sequence ID" value="NZ_LWCS01000002.1"/>
</dbReference>
<dbReference type="InterPro" id="IPR029058">
    <property type="entry name" value="AB_hydrolase_fold"/>
</dbReference>
<dbReference type="SUPFAM" id="SSF53474">
    <property type="entry name" value="alpha/beta-Hydrolases"/>
    <property type="match status" value="1"/>
</dbReference>
<dbReference type="Proteomes" id="UP000078396">
    <property type="component" value="Unassembled WGS sequence"/>
</dbReference>
<comment type="caution">
    <text evidence="2">The sequence shown here is derived from an EMBL/GenBank/DDBJ whole genome shotgun (WGS) entry which is preliminary data.</text>
</comment>
<accession>A0A178M3Q8</accession>
<organism evidence="2 3">
    <name type="scientific">Mycolicibacterium iranicum</name>
    <name type="common">Mycobacterium iranicum</name>
    <dbReference type="NCBI Taxonomy" id="912594"/>
    <lineage>
        <taxon>Bacteria</taxon>
        <taxon>Bacillati</taxon>
        <taxon>Actinomycetota</taxon>
        <taxon>Actinomycetes</taxon>
        <taxon>Mycobacteriales</taxon>
        <taxon>Mycobacteriaceae</taxon>
        <taxon>Mycolicibacterium</taxon>
    </lineage>
</organism>
<sequence>MTELHGGTDRIALGPDIYVQAPGLVGSVELAERAVLGTRSGEEAATPTLVAALDRQDFAVLHSLEIAATPVVGVGPQANRGTDDRPLLSLEVPGVGAPGPTPDQIQVALLADEEGIVSWHYPQPGSMPNLVRFDVPADTVAVQELAPSDGTRGLVSIIGKKLLSVLVFPLIEAGAEYIGQKIAEWWENNNRPSGVRRFIGPADGTALTPIDGHGWSRLAEGRALLFVHGTFSSSHGGFGALDESAWGTLSSRYGSRVFSFDHPSLSVDPHANASTLLSFVPPGIQLDVDVVTHSRGGLVARALACAAPIDSSPIRVGKIIHVGAPNAGTALADVESHAKFVDRMSTLLNLAPDGPLSTVADILDGVLTVVKIIGCNAVGALPGLSAMDPRKDWLPELGQRQAQPYTGYAIGSDYEPKGGLLKLMRGADGVADRVFGMLPNDVVVPSHGVYEAAGAAGFPVPAERRIGFDRHESIWHCAYFGQSRTSDALLNWLGG</sequence>
<feature type="domain" description="DUF7379" evidence="1">
    <location>
        <begin position="224"/>
        <end position="397"/>
    </location>
</feature>
<dbReference type="OrthoDB" id="8773014at2"/>
<proteinExistence type="predicted"/>
<evidence type="ECO:0000313" key="3">
    <source>
        <dbReference type="Proteomes" id="UP000078396"/>
    </source>
</evidence>
<evidence type="ECO:0000259" key="1">
    <source>
        <dbReference type="Pfam" id="PF24096"/>
    </source>
</evidence>
<evidence type="ECO:0000313" key="2">
    <source>
        <dbReference type="EMBL" id="OAN41937.1"/>
    </source>
</evidence>
<dbReference type="InterPro" id="IPR055803">
    <property type="entry name" value="DUF7379"/>
</dbReference>
<dbReference type="EMBL" id="LWCS01000002">
    <property type="protein sequence ID" value="OAN41937.1"/>
    <property type="molecule type" value="Genomic_DNA"/>
</dbReference>
<protein>
    <recommendedName>
        <fullName evidence="1">DUF7379 domain-containing protein</fullName>
    </recommendedName>
</protein>
<name>A0A178M3Q8_MYCIR</name>
<dbReference type="AlphaFoldDB" id="A0A178M3Q8"/>
<reference evidence="2 3" key="1">
    <citation type="submission" date="2016-04" db="EMBL/GenBank/DDBJ databases">
        <title>Draft Genome Sequences of Staphylococcus capitis Strain H36, S. capitis Strain H65, S. cohnii Strain H62, S. hominis Strain H69, Mycobacterium iranicum Strain H39, Plantibacter sp. Strain H53, Pseudomonas oryzihabitans Strain H72, and Microbacterium sp. Strain H83, isolated from residential settings.</title>
        <authorList>
            <person name="Lymperopoulou D."/>
            <person name="Adams R.I."/>
            <person name="Lindow S."/>
            <person name="Coil D.A."/>
            <person name="Jospin G."/>
            <person name="Eisen J.A."/>
        </authorList>
    </citation>
    <scope>NUCLEOTIDE SEQUENCE [LARGE SCALE GENOMIC DNA]</scope>
    <source>
        <strain evidence="2 3">H39</strain>
    </source>
</reference>
<gene>
    <name evidence="2" type="ORF">A4X20_03720</name>
</gene>
<dbReference type="Pfam" id="PF24096">
    <property type="entry name" value="DUF7379"/>
    <property type="match status" value="1"/>
</dbReference>
<dbReference type="Gene3D" id="3.40.50.1820">
    <property type="entry name" value="alpha/beta hydrolase"/>
    <property type="match status" value="1"/>
</dbReference>